<name>L8GHF2_ACACF</name>
<evidence type="ECO:0000313" key="4">
    <source>
        <dbReference type="Proteomes" id="UP000011083"/>
    </source>
</evidence>
<evidence type="ECO:0000256" key="2">
    <source>
        <dbReference type="SAM" id="SignalP"/>
    </source>
</evidence>
<reference evidence="3 4" key="1">
    <citation type="journal article" date="2013" name="Genome Biol.">
        <title>Genome of Acanthamoeba castellanii highlights extensive lateral gene transfer and early evolution of tyrosine kinase signaling.</title>
        <authorList>
            <person name="Clarke M."/>
            <person name="Lohan A.J."/>
            <person name="Liu B."/>
            <person name="Lagkouvardos I."/>
            <person name="Roy S."/>
            <person name="Zafar N."/>
            <person name="Bertelli C."/>
            <person name="Schilde C."/>
            <person name="Kianianmomeni A."/>
            <person name="Burglin T.R."/>
            <person name="Frech C."/>
            <person name="Turcotte B."/>
            <person name="Kopec K.O."/>
            <person name="Synnott J.M."/>
            <person name="Choo C."/>
            <person name="Paponov I."/>
            <person name="Finkler A."/>
            <person name="Soon Heng Tan C."/>
            <person name="Hutchins A.P."/>
            <person name="Weinmeier T."/>
            <person name="Rattei T."/>
            <person name="Chu J.S."/>
            <person name="Gimenez G."/>
            <person name="Irimia M."/>
            <person name="Rigden D.J."/>
            <person name="Fitzpatrick D.A."/>
            <person name="Lorenzo-Morales J."/>
            <person name="Bateman A."/>
            <person name="Chiu C.H."/>
            <person name="Tang P."/>
            <person name="Hegemann P."/>
            <person name="Fromm H."/>
            <person name="Raoult D."/>
            <person name="Greub G."/>
            <person name="Miranda-Saavedra D."/>
            <person name="Chen N."/>
            <person name="Nash P."/>
            <person name="Ginger M.L."/>
            <person name="Horn M."/>
            <person name="Schaap P."/>
            <person name="Caler L."/>
            <person name="Loftus B."/>
        </authorList>
    </citation>
    <scope>NUCLEOTIDE SEQUENCE [LARGE SCALE GENOMIC DNA]</scope>
    <source>
        <strain evidence="3 4">Neff</strain>
    </source>
</reference>
<accession>L8GHF2</accession>
<evidence type="ECO:0000256" key="1">
    <source>
        <dbReference type="SAM" id="Phobius"/>
    </source>
</evidence>
<feature type="signal peptide" evidence="2">
    <location>
        <begin position="1"/>
        <end position="23"/>
    </location>
</feature>
<gene>
    <name evidence="3" type="ORF">ACA1_372690</name>
</gene>
<keyword evidence="1" id="KW-1133">Transmembrane helix</keyword>
<dbReference type="GeneID" id="14912832"/>
<dbReference type="Proteomes" id="UP000011083">
    <property type="component" value="Unassembled WGS sequence"/>
</dbReference>
<proteinExistence type="predicted"/>
<keyword evidence="2" id="KW-0732">Signal</keyword>
<evidence type="ECO:0000313" key="3">
    <source>
        <dbReference type="EMBL" id="ELR12279.1"/>
    </source>
</evidence>
<dbReference type="EMBL" id="KB008119">
    <property type="protein sequence ID" value="ELR12279.1"/>
    <property type="molecule type" value="Genomic_DNA"/>
</dbReference>
<dbReference type="VEuPathDB" id="AmoebaDB:ACA1_372690"/>
<keyword evidence="4" id="KW-1185">Reference proteome</keyword>
<sequence length="210" mass="22342">MPTTAPCLFVPALLLLVVGSVSAETVTFCSGGCNTGRPQSCIPGVAHGKAQVDTCITQPGEYRGSSTPKAFQAYTVLAANLTQGNRSCQVLHMEFFYGDTCDQKQLVANTTPCYHDCSDQPLCCWAIFALEGSNSTIGAYFPTPASPSPSPSPSRRPDNDPALPEWAIAIIACSAVGAGLLILVAALVGVCLYRRRNRVSYDYLPSTNHY</sequence>
<feature type="transmembrane region" description="Helical" evidence="1">
    <location>
        <begin position="166"/>
        <end position="193"/>
    </location>
</feature>
<feature type="chain" id="PRO_5003990076" evidence="2">
    <location>
        <begin position="24"/>
        <end position="210"/>
    </location>
</feature>
<dbReference type="KEGG" id="acan:ACA1_372690"/>
<keyword evidence="1" id="KW-0812">Transmembrane</keyword>
<dbReference type="AlphaFoldDB" id="L8GHF2"/>
<keyword evidence="1" id="KW-0472">Membrane</keyword>
<protein>
    <submittedName>
        <fullName evidence="3">Uncharacterized protein</fullName>
    </submittedName>
</protein>
<dbReference type="RefSeq" id="XP_004334292.1">
    <property type="nucleotide sequence ID" value="XM_004334244.1"/>
</dbReference>
<organism evidence="3 4">
    <name type="scientific">Acanthamoeba castellanii (strain ATCC 30010 / Neff)</name>
    <dbReference type="NCBI Taxonomy" id="1257118"/>
    <lineage>
        <taxon>Eukaryota</taxon>
        <taxon>Amoebozoa</taxon>
        <taxon>Discosea</taxon>
        <taxon>Longamoebia</taxon>
        <taxon>Centramoebida</taxon>
        <taxon>Acanthamoebidae</taxon>
        <taxon>Acanthamoeba</taxon>
    </lineage>
</organism>